<dbReference type="KEGG" id="msg:MSMEI_5399"/>
<organism evidence="2 3">
    <name type="scientific">Mycolicibacterium smegmatis (strain ATCC 700084 / mc(2)155)</name>
    <name type="common">Mycobacterium smegmatis</name>
    <dbReference type="NCBI Taxonomy" id="246196"/>
    <lineage>
        <taxon>Bacteria</taxon>
        <taxon>Bacillati</taxon>
        <taxon>Actinomycetota</taxon>
        <taxon>Actinomycetes</taxon>
        <taxon>Mycobacteriales</taxon>
        <taxon>Mycobacteriaceae</taxon>
        <taxon>Mycolicibacterium</taxon>
    </lineage>
</organism>
<dbReference type="PATRIC" id="fig|246196.56.peg.5524"/>
<dbReference type="PANTHER" id="PTHR35526:SF3">
    <property type="entry name" value="ANTI-SIGMA-F FACTOR RSBW"/>
    <property type="match status" value="1"/>
</dbReference>
<reference evidence="2 3" key="1">
    <citation type="journal article" date="2007" name="Genome Biol.">
        <title>Interrupted coding sequences in Mycobacterium smegmatis: authentic mutations or sequencing errors?</title>
        <authorList>
            <person name="Deshayes C."/>
            <person name="Perrodou E."/>
            <person name="Gallien S."/>
            <person name="Euphrasie D."/>
            <person name="Schaeffer C."/>
            <person name="Van-Dorsselaer A."/>
            <person name="Poch O."/>
            <person name="Lecompte O."/>
            <person name="Reyrat J.M."/>
        </authorList>
    </citation>
    <scope>NUCLEOTIDE SEQUENCE [LARGE SCALE GENOMIC DNA]</scope>
    <source>
        <strain evidence="3">ATCC 700084 / mc(2)155</strain>
    </source>
</reference>
<dbReference type="SUPFAM" id="SSF52091">
    <property type="entry name" value="SpoIIaa-like"/>
    <property type="match status" value="1"/>
</dbReference>
<feature type="domain" description="STAS" evidence="1">
    <location>
        <begin position="24"/>
        <end position="128"/>
    </location>
</feature>
<dbReference type="InterPro" id="IPR050267">
    <property type="entry name" value="Anti-sigma-factor_SerPK"/>
</dbReference>
<dbReference type="InterPro" id="IPR002645">
    <property type="entry name" value="STAS_dom"/>
</dbReference>
<gene>
    <name evidence="2" type="ordered locus">MSMEI_5399</name>
</gene>
<reference evidence="2 3" key="2">
    <citation type="journal article" date="2009" name="Genome Res.">
        <title>Ortho-proteogenomics: multiple proteomes investigation through orthology and a new MS-based protocol.</title>
        <authorList>
            <person name="Gallien S."/>
            <person name="Perrodou E."/>
            <person name="Carapito C."/>
            <person name="Deshayes C."/>
            <person name="Reyrat J.M."/>
            <person name="Van Dorsselaer A."/>
            <person name="Poch O."/>
            <person name="Schaeffer C."/>
            <person name="Lecompte O."/>
        </authorList>
    </citation>
    <scope>NUCLEOTIDE SEQUENCE [LARGE SCALE GENOMIC DNA]</scope>
    <source>
        <strain evidence="3">ATCC 700084 / mc(2)155</strain>
    </source>
</reference>
<dbReference type="InterPro" id="IPR036513">
    <property type="entry name" value="STAS_dom_sf"/>
</dbReference>
<evidence type="ECO:0000313" key="3">
    <source>
        <dbReference type="Proteomes" id="UP000006158"/>
    </source>
</evidence>
<name>I7FKL6_MYCS2</name>
<dbReference type="PANTHER" id="PTHR35526">
    <property type="entry name" value="ANTI-SIGMA-F FACTOR RSBW-RELATED"/>
    <property type="match status" value="1"/>
</dbReference>
<dbReference type="AlphaFoldDB" id="I7FKL6"/>
<dbReference type="Proteomes" id="UP000006158">
    <property type="component" value="Chromosome"/>
</dbReference>
<dbReference type="Gene3D" id="3.30.750.24">
    <property type="entry name" value="STAS domain"/>
    <property type="match status" value="1"/>
</dbReference>
<evidence type="ECO:0000313" key="2">
    <source>
        <dbReference type="EMBL" id="AFP41840.1"/>
    </source>
</evidence>
<dbReference type="Pfam" id="PF01740">
    <property type="entry name" value="STAS"/>
    <property type="match status" value="1"/>
</dbReference>
<dbReference type="Gene3D" id="3.30.565.10">
    <property type="entry name" value="Histidine kinase-like ATPase, C-terminal domain"/>
    <property type="match status" value="1"/>
</dbReference>
<sequence>MNGWRRWAGKWGTSVTRSRSPITISVTSRGEITLLTVDGVLDSTTYREVRDTVIKAALSEPRAVVVNVSRLVVPTETAWSVFTSARWHVCVWPDVPVLLVCDHQQGRASLWRNGIQRYVPVCSTLDEACATVLADRMSPLRRRARAHLPAVHSSVRRSRELVTDWLLNWSLTKYIPVTCVVTDALVENVLEHTLSAPKIMLENRGDTVSIAVEDESPAPAVRHEDPYRGGGRLSGLALVASIARSWGCTPTTTGKTVWALIGPESCF</sequence>
<accession>I7FKL6</accession>
<dbReference type="EMBL" id="CP001663">
    <property type="protein sequence ID" value="AFP41840.1"/>
    <property type="molecule type" value="Genomic_DNA"/>
</dbReference>
<proteinExistence type="predicted"/>
<protein>
    <submittedName>
        <fullName evidence="2">Anti-sigma-factor antagonist</fullName>
    </submittedName>
</protein>
<dbReference type="InterPro" id="IPR036890">
    <property type="entry name" value="HATPase_C_sf"/>
</dbReference>
<dbReference type="CDD" id="cd16936">
    <property type="entry name" value="HATPase_RsbW-like"/>
    <property type="match status" value="1"/>
</dbReference>
<evidence type="ECO:0000259" key="1">
    <source>
        <dbReference type="Pfam" id="PF01740"/>
    </source>
</evidence>